<dbReference type="Proteomes" id="UP000294420">
    <property type="component" value="Segment"/>
</dbReference>
<dbReference type="PANTHER" id="PTHR30349:SF36">
    <property type="entry name" value="PROPHAGE INTEGRASE INTR-RELATED"/>
    <property type="match status" value="1"/>
</dbReference>
<evidence type="ECO:0000259" key="11">
    <source>
        <dbReference type="PROSITE" id="PS51900"/>
    </source>
</evidence>
<dbReference type="InterPro" id="IPR011010">
    <property type="entry name" value="DNA_brk_join_enz"/>
</dbReference>
<dbReference type="SUPFAM" id="SSF56349">
    <property type="entry name" value="DNA breaking-rejoining enzymes"/>
    <property type="match status" value="1"/>
</dbReference>
<evidence type="ECO:0000256" key="2">
    <source>
        <dbReference type="ARBA" id="ARBA00016082"/>
    </source>
</evidence>
<dbReference type="RefSeq" id="YP_010101778.1">
    <property type="nucleotide sequence ID" value="NC_055793.1"/>
</dbReference>
<dbReference type="PROSITE" id="PS51900">
    <property type="entry name" value="CB"/>
    <property type="match status" value="1"/>
</dbReference>
<accession>A0A481V9B7</accession>
<organism evidence="12 13">
    <name type="scientific">Pseudomonas phage vB_Pae_BR319a</name>
    <dbReference type="NCBI Taxonomy" id="2563525"/>
    <lineage>
        <taxon>Viruses</taxon>
        <taxon>Duplodnaviria</taxon>
        <taxon>Heunggongvirae</taxon>
        <taxon>Uroviricota</taxon>
        <taxon>Caudoviricetes</taxon>
        <taxon>Peduoviridae</taxon>
        <taxon>Citexvirus</taxon>
        <taxon>Citexvirus BR319A</taxon>
    </lineage>
</organism>
<feature type="domain" description="Tyr recombinase" evidence="10">
    <location>
        <begin position="173"/>
        <end position="381"/>
    </location>
</feature>
<dbReference type="InterPro" id="IPR044068">
    <property type="entry name" value="CB"/>
</dbReference>
<dbReference type="GO" id="GO:0016740">
    <property type="term" value="F:transferase activity"/>
    <property type="evidence" value="ECO:0007669"/>
    <property type="project" value="UniProtKB-KW"/>
</dbReference>
<reference evidence="12" key="1">
    <citation type="journal article" date="2019" name="mSystems">
        <title>Mobilizing temperate bacteriophage communities and resolving individual phage genomes from cystic fibrosis and bronchiectasis Pseudomonas aeruginosa isolates.</title>
        <authorList>
            <person name="Tariq M.A."/>
            <person name="Everest F.L.C."/>
            <person name="Cowley L.A."/>
            <person name="Wright R."/>
            <person name="Holt G.S."/>
            <person name="Ingram H."/>
            <person name="Duignan L.A.M."/>
            <person name="Lanyon C.V."/>
            <person name="Perry A."/>
            <person name="Perry J.D."/>
            <person name="Bourke S."/>
            <person name="Brockhurst M.A."/>
            <person name="Bridge S.H."/>
            <person name="Soyza A.D."/>
            <person name="Smith D.L."/>
        </authorList>
    </citation>
    <scope>NUCLEOTIDE SEQUENCE [LARGE SCALE GENOMIC DNA]</scope>
</reference>
<keyword evidence="7" id="KW-0233">DNA recombination</keyword>
<evidence type="ECO:0000256" key="8">
    <source>
        <dbReference type="ARBA" id="ARBA00023195"/>
    </source>
</evidence>
<dbReference type="CDD" id="cd01189">
    <property type="entry name" value="INT_ICEBs1_C_like"/>
    <property type="match status" value="1"/>
</dbReference>
<feature type="domain" description="Core-binding (CB)" evidence="11">
    <location>
        <begin position="70"/>
        <end position="152"/>
    </location>
</feature>
<evidence type="ECO:0000256" key="5">
    <source>
        <dbReference type="ARBA" id="ARBA00022908"/>
    </source>
</evidence>
<keyword evidence="5" id="KW-0229">DNA integration</keyword>
<dbReference type="GeneID" id="65119553"/>
<dbReference type="EMBL" id="MK511066">
    <property type="protein sequence ID" value="QBI84152.1"/>
    <property type="molecule type" value="Genomic_DNA"/>
</dbReference>
<evidence type="ECO:0000313" key="12">
    <source>
        <dbReference type="EMBL" id="QBI84152.1"/>
    </source>
</evidence>
<dbReference type="GO" id="GO:0016787">
    <property type="term" value="F:hydrolase activity"/>
    <property type="evidence" value="ECO:0007669"/>
    <property type="project" value="UniProtKB-KW"/>
</dbReference>
<evidence type="ECO:0000313" key="13">
    <source>
        <dbReference type="Proteomes" id="UP000294420"/>
    </source>
</evidence>
<keyword evidence="13" id="KW-1185">Reference proteome</keyword>
<keyword evidence="3" id="KW-0808">Transferase</keyword>
<dbReference type="InterPro" id="IPR022000">
    <property type="entry name" value="Min27-like_integrase_DNA_bind"/>
</dbReference>
<dbReference type="PROSITE" id="PS51898">
    <property type="entry name" value="TYR_RECOMBINASE"/>
    <property type="match status" value="1"/>
</dbReference>
<dbReference type="Pfam" id="PF00589">
    <property type="entry name" value="Phage_integrase"/>
    <property type="match status" value="1"/>
</dbReference>
<keyword evidence="8" id="KW-1160">Virus entry into host cell</keyword>
<dbReference type="Pfam" id="PF12167">
    <property type="entry name" value="Arm-DNA-bind_2"/>
    <property type="match status" value="1"/>
</dbReference>
<sequence length="389" mass="44431">MADGVEVRGKRIRIYFRYQGELCRESIPGDATPENIANAERLAGIINYEIKQGVFSYSRHFPDSPRVKSNTLGHYIDLWLDIKRNQIAASGFRGYTSRVETHIRPRWGDSQADSIDHLDIQDWVQNTLMPKLHNKTVREIVSNLRQIFRLYRTRNRSAHDPTDGIVITLPDADDPDPFTREEIDLILGTETARIGELNLAEFMIWSGPRVSEAIALAWEDVDLDTGTVVFRRARVRSQYKVTKTRRSTRKVQLLAPALRALQQQAKLTRRLPPVQIEVIDRDNRTRKPQRVRFVFHNSASGAAYSTSDTLRNGWWHGHLRNAGVRSRGPNQCRHTFASQMLSSGIATPEWIADQMGHTSTAMIFKHYAKWISKDGPDIVGLLNQALKLS</sequence>
<evidence type="ECO:0000256" key="1">
    <source>
        <dbReference type="ARBA" id="ARBA00008857"/>
    </source>
</evidence>
<dbReference type="GO" id="GO:0006310">
    <property type="term" value="P:DNA recombination"/>
    <property type="evidence" value="ECO:0007669"/>
    <property type="project" value="UniProtKB-KW"/>
</dbReference>
<evidence type="ECO:0000256" key="9">
    <source>
        <dbReference type="PROSITE-ProRule" id="PRU01248"/>
    </source>
</evidence>
<name>A0A481V9B7_9CAUD</name>
<dbReference type="Gene3D" id="1.10.443.10">
    <property type="entry name" value="Intergrase catalytic core"/>
    <property type="match status" value="1"/>
</dbReference>
<keyword evidence="8" id="KW-1179">Viral genome integration</keyword>
<protein>
    <recommendedName>
        <fullName evidence="2">Integrase</fullName>
    </recommendedName>
</protein>
<dbReference type="GO" id="GO:0003677">
    <property type="term" value="F:DNA binding"/>
    <property type="evidence" value="ECO:0007669"/>
    <property type="project" value="UniProtKB-UniRule"/>
</dbReference>
<evidence type="ECO:0000256" key="6">
    <source>
        <dbReference type="ARBA" id="ARBA00023125"/>
    </source>
</evidence>
<dbReference type="GO" id="GO:0044826">
    <property type="term" value="P:viral genome integration into host DNA"/>
    <property type="evidence" value="ECO:0007669"/>
    <property type="project" value="UniProtKB-KW"/>
</dbReference>
<evidence type="ECO:0000256" key="4">
    <source>
        <dbReference type="ARBA" id="ARBA00022801"/>
    </source>
</evidence>
<evidence type="ECO:0000256" key="7">
    <source>
        <dbReference type="ARBA" id="ARBA00023172"/>
    </source>
</evidence>
<dbReference type="GO" id="GO:0075713">
    <property type="term" value="P:establishment of integrated proviral latency"/>
    <property type="evidence" value="ECO:0007669"/>
    <property type="project" value="UniProtKB-KW"/>
</dbReference>
<proteinExistence type="inferred from homology"/>
<keyword evidence="4" id="KW-0378">Hydrolase</keyword>
<evidence type="ECO:0000259" key="10">
    <source>
        <dbReference type="PROSITE" id="PS51898"/>
    </source>
</evidence>
<keyword evidence="6 9" id="KW-0238">DNA-binding</keyword>
<dbReference type="PANTHER" id="PTHR30349">
    <property type="entry name" value="PHAGE INTEGRASE-RELATED"/>
    <property type="match status" value="1"/>
</dbReference>
<dbReference type="GO" id="GO:0015074">
    <property type="term" value="P:DNA integration"/>
    <property type="evidence" value="ECO:0007669"/>
    <property type="project" value="UniProtKB-KW"/>
</dbReference>
<evidence type="ECO:0000256" key="3">
    <source>
        <dbReference type="ARBA" id="ARBA00022679"/>
    </source>
</evidence>
<comment type="similarity">
    <text evidence="1">Belongs to the 'phage' integrase family.</text>
</comment>
<dbReference type="InterPro" id="IPR002104">
    <property type="entry name" value="Integrase_catalytic"/>
</dbReference>
<dbReference type="Pfam" id="PF14659">
    <property type="entry name" value="Phage_int_SAM_3"/>
    <property type="match status" value="1"/>
</dbReference>
<dbReference type="InterPro" id="IPR050090">
    <property type="entry name" value="Tyrosine_recombinase_XerCD"/>
</dbReference>
<dbReference type="KEGG" id="vg:65119553"/>
<dbReference type="InterPro" id="IPR004107">
    <property type="entry name" value="Integrase_SAM-like_N"/>
</dbReference>
<dbReference type="InterPro" id="IPR010998">
    <property type="entry name" value="Integrase_recombinase_N"/>
</dbReference>
<dbReference type="Gene3D" id="1.10.150.130">
    <property type="match status" value="1"/>
</dbReference>
<dbReference type="InterPro" id="IPR013762">
    <property type="entry name" value="Integrase-like_cat_sf"/>
</dbReference>